<dbReference type="KEGG" id="vcn:VOLCADRAFT_104740"/>
<dbReference type="PANTHER" id="PTHR45648:SF22">
    <property type="entry name" value="GDSL LIPASE_ACYLHYDROLASE FAMILY PROTEIN (AFU_ORTHOLOGUE AFUA_4G14700)"/>
    <property type="match status" value="1"/>
</dbReference>
<dbReference type="OrthoDB" id="542268at2759"/>
<proteinExistence type="inferred from homology"/>
<dbReference type="Gene3D" id="3.40.50.1110">
    <property type="entry name" value="SGNH hydrolase"/>
    <property type="match status" value="1"/>
</dbReference>
<dbReference type="Proteomes" id="UP000001058">
    <property type="component" value="Unassembled WGS sequence"/>
</dbReference>
<protein>
    <submittedName>
        <fullName evidence="3">Uncharacterized protein</fullName>
    </submittedName>
</protein>
<name>D8TVS1_VOLCA</name>
<dbReference type="PANTHER" id="PTHR45648">
    <property type="entry name" value="GDSL LIPASE/ACYLHYDROLASE FAMILY PROTEIN (AFU_ORTHOLOGUE AFUA_4G14700)"/>
    <property type="match status" value="1"/>
</dbReference>
<dbReference type="InterPro" id="IPR001087">
    <property type="entry name" value="GDSL"/>
</dbReference>
<gene>
    <name evidence="3" type="ORF">VOLCADRAFT_104740</name>
</gene>
<dbReference type="Pfam" id="PF00657">
    <property type="entry name" value="Lipase_GDSL"/>
    <property type="match status" value="1"/>
</dbReference>
<reference evidence="3 4" key="1">
    <citation type="journal article" date="2010" name="Science">
        <title>Genomic analysis of organismal complexity in the multicellular green alga Volvox carteri.</title>
        <authorList>
            <person name="Prochnik S.E."/>
            <person name="Umen J."/>
            <person name="Nedelcu A.M."/>
            <person name="Hallmann A."/>
            <person name="Miller S.M."/>
            <person name="Nishii I."/>
            <person name="Ferris P."/>
            <person name="Kuo A."/>
            <person name="Mitros T."/>
            <person name="Fritz-Laylin L.K."/>
            <person name="Hellsten U."/>
            <person name="Chapman J."/>
            <person name="Simakov O."/>
            <person name="Rensing S.A."/>
            <person name="Terry A."/>
            <person name="Pangilinan J."/>
            <person name="Kapitonov V."/>
            <person name="Jurka J."/>
            <person name="Salamov A."/>
            <person name="Shapiro H."/>
            <person name="Schmutz J."/>
            <person name="Grimwood J."/>
            <person name="Lindquist E."/>
            <person name="Lucas S."/>
            <person name="Grigoriev I.V."/>
            <person name="Schmitt R."/>
            <person name="Kirk D."/>
            <person name="Rokhsar D.S."/>
        </authorList>
    </citation>
    <scope>NUCLEOTIDE SEQUENCE [LARGE SCALE GENOMIC DNA]</scope>
    <source>
        <strain evidence="4">f. Nagariensis / Eve</strain>
    </source>
</reference>
<comment type="similarity">
    <text evidence="1">Belongs to the 'GDSL' lipolytic enzyme family.</text>
</comment>
<dbReference type="STRING" id="3068.D8TVS1"/>
<keyword evidence="4" id="KW-1185">Reference proteome</keyword>
<dbReference type="GeneID" id="9617801"/>
<dbReference type="RefSeq" id="XP_002950606.1">
    <property type="nucleotide sequence ID" value="XM_002950560.1"/>
</dbReference>
<evidence type="ECO:0000313" key="4">
    <source>
        <dbReference type="Proteomes" id="UP000001058"/>
    </source>
</evidence>
<sequence length="397" mass="42766">MHLKLQTCGKMAILRARSLTAVLFLSFTAAHLCNAIRIPPSPPASGFTRYNMVFLGDSLTDQGNAFAMLGAPNPSIYYKGRCTNGPNWVDYLTKTVKQYPQTRIRVQNYAFPGATACPSPLTRAAAPFITDMSDQIAALTADVASKKVRLSGSKTLVFQYLGTNDFLFFFENLQATNGTTTQAEIAQLVRDTITCRVKGAAAIAAIQGVTDIVILPIAPLHTSPAAPPEYRPVFLAIEAFLGNETRAAMEQLNKTLAAAPAGTPGAGVKIWVLGNTDWVSNGAYQVKPPFKYIDTAPCFWNPRPVIVITPGIQVCSDPEDYFFYASTSGATRTVVMPALSSMGALVSSLGKRLVSLSCLGAILSALSEDQVHPTTRFHEWFANKGVLPRLQDLGVLP</sequence>
<evidence type="ECO:0000256" key="2">
    <source>
        <dbReference type="ARBA" id="ARBA00022801"/>
    </source>
</evidence>
<organism evidence="4">
    <name type="scientific">Volvox carteri f. nagariensis</name>
    <dbReference type="NCBI Taxonomy" id="3068"/>
    <lineage>
        <taxon>Eukaryota</taxon>
        <taxon>Viridiplantae</taxon>
        <taxon>Chlorophyta</taxon>
        <taxon>core chlorophytes</taxon>
        <taxon>Chlorophyceae</taxon>
        <taxon>CS clade</taxon>
        <taxon>Chlamydomonadales</taxon>
        <taxon>Volvocaceae</taxon>
        <taxon>Volvox</taxon>
    </lineage>
</organism>
<dbReference type="SUPFAM" id="SSF52266">
    <property type="entry name" value="SGNH hydrolase"/>
    <property type="match status" value="1"/>
</dbReference>
<keyword evidence="2" id="KW-0378">Hydrolase</keyword>
<evidence type="ECO:0000313" key="3">
    <source>
        <dbReference type="EMBL" id="EFJ48352.1"/>
    </source>
</evidence>
<dbReference type="InParanoid" id="D8TVS1"/>
<accession>D8TVS1</accession>
<evidence type="ECO:0000256" key="1">
    <source>
        <dbReference type="ARBA" id="ARBA00008668"/>
    </source>
</evidence>
<dbReference type="GO" id="GO:0016788">
    <property type="term" value="F:hydrolase activity, acting on ester bonds"/>
    <property type="evidence" value="ECO:0007669"/>
    <property type="project" value="InterPro"/>
</dbReference>
<dbReference type="AlphaFoldDB" id="D8TVS1"/>
<dbReference type="EMBL" id="GL378340">
    <property type="protein sequence ID" value="EFJ48352.1"/>
    <property type="molecule type" value="Genomic_DNA"/>
</dbReference>
<dbReference type="InterPro" id="IPR051058">
    <property type="entry name" value="GDSL_Est/Lipase"/>
</dbReference>
<dbReference type="InterPro" id="IPR036514">
    <property type="entry name" value="SGNH_hydro_sf"/>
</dbReference>